<sequence>MRAQKRQVKVSFAILALFLVIFHWKVNSLRQLVTFPHSTSYVSRQEDFCEQVERDGPLKAVLERILLQPDSPVSQLCKEWKPELHCRKGQTFRPQGPVQVYDIFLFSFEVDALEIRFHELNELVDHFVILECNIDHKGYPKPLLWNILKDDPRFLPFRSKVIHIVREVPLDAVRGDRNKIEWSFEQQSWEKALEFCRFLPSNAIVMLGFVDEIVSRQALYEAIYCDPHPSYPLSFGIWFPFGHLERAYKSDWPVEGHPYTYGYPSLRYANQCSEGTFRQQFSSHQLGGLHLSNYCFPPFVILKELTGTEYGSESFHSMTQEQCKHLVSNCEGSTFGRTVPLDQVPEEDMEAVYIPWFVKCHPNRYPALMHQIDSRAVVVS</sequence>
<dbReference type="GeneID" id="17087609"/>
<evidence type="ECO:0000313" key="1">
    <source>
        <dbReference type="EMBL" id="EME28758.1"/>
    </source>
</evidence>
<dbReference type="Proteomes" id="UP000030680">
    <property type="component" value="Unassembled WGS sequence"/>
</dbReference>
<protein>
    <submittedName>
        <fullName evidence="1">Beta-1,4-mannosyl-glycoprotein beta-1,4-N-acetylglucosaminyltransferase</fullName>
        <ecNumber evidence="1">2.4.1.144</ecNumber>
    </submittedName>
</protein>
<dbReference type="OrthoDB" id="6474464at2759"/>
<name>M2XYN2_GALSU</name>
<reference evidence="2" key="1">
    <citation type="journal article" date="2013" name="Science">
        <title>Gene transfer from bacteria and archaea facilitated evolution of an extremophilic eukaryote.</title>
        <authorList>
            <person name="Schonknecht G."/>
            <person name="Chen W.H."/>
            <person name="Ternes C.M."/>
            <person name="Barbier G.G."/>
            <person name="Shrestha R.P."/>
            <person name="Stanke M."/>
            <person name="Brautigam A."/>
            <person name="Baker B.J."/>
            <person name="Banfield J.F."/>
            <person name="Garavito R.M."/>
            <person name="Carr K."/>
            <person name="Wilkerson C."/>
            <person name="Rensing S.A."/>
            <person name="Gagneul D."/>
            <person name="Dickenson N.E."/>
            <person name="Oesterhelt C."/>
            <person name="Lercher M.J."/>
            <person name="Weber A.P."/>
        </authorList>
    </citation>
    <scope>NUCLEOTIDE SEQUENCE [LARGE SCALE GENOMIC DNA]</scope>
    <source>
        <strain evidence="2">074W</strain>
    </source>
</reference>
<evidence type="ECO:0000313" key="2">
    <source>
        <dbReference type="Proteomes" id="UP000030680"/>
    </source>
</evidence>
<dbReference type="AlphaFoldDB" id="M2XYN2"/>
<dbReference type="RefSeq" id="XP_005705278.1">
    <property type="nucleotide sequence ID" value="XM_005705221.1"/>
</dbReference>
<keyword evidence="1" id="KW-0328">Glycosyltransferase</keyword>
<dbReference type="GO" id="GO:0016020">
    <property type="term" value="C:membrane"/>
    <property type="evidence" value="ECO:0007669"/>
    <property type="project" value="InterPro"/>
</dbReference>
<dbReference type="PANTHER" id="PTHR12224">
    <property type="entry name" value="BETA-1,4-MANNOSYL-GLYCOPROTEIN BETA-1,4-N-ACETYLGLUCOSAMINYL-TRANSFERASE"/>
    <property type="match status" value="1"/>
</dbReference>
<dbReference type="GO" id="GO:0006044">
    <property type="term" value="P:N-acetylglucosamine metabolic process"/>
    <property type="evidence" value="ECO:0007669"/>
    <property type="project" value="TreeGrafter"/>
</dbReference>
<dbReference type="EC" id="2.4.1.144" evidence="1"/>
<dbReference type="Gramene" id="EME28758">
    <property type="protein sequence ID" value="EME28758"/>
    <property type="gene ID" value="Gasu_38070"/>
</dbReference>
<dbReference type="EMBL" id="KB454516">
    <property type="protein sequence ID" value="EME28758.1"/>
    <property type="molecule type" value="Genomic_DNA"/>
</dbReference>
<proteinExistence type="predicted"/>
<organism evidence="1 2">
    <name type="scientific">Galdieria sulphuraria</name>
    <name type="common">Red alga</name>
    <dbReference type="NCBI Taxonomy" id="130081"/>
    <lineage>
        <taxon>Eukaryota</taxon>
        <taxon>Rhodophyta</taxon>
        <taxon>Bangiophyceae</taxon>
        <taxon>Galdieriales</taxon>
        <taxon>Galdieriaceae</taxon>
        <taxon>Galdieria</taxon>
    </lineage>
</organism>
<dbReference type="InterPro" id="IPR006813">
    <property type="entry name" value="Glyco_trans_17"/>
</dbReference>
<accession>M2XYN2</accession>
<gene>
    <name evidence="1" type="ORF">Gasu_38070</name>
</gene>
<dbReference type="KEGG" id="gsl:Gasu_38070"/>
<keyword evidence="1" id="KW-0808">Transferase</keyword>
<keyword evidence="2" id="KW-1185">Reference proteome</keyword>
<dbReference type="GO" id="GO:0003830">
    <property type="term" value="F:beta-1,4-mannosylglycoprotein 4-beta-N-acetylglucosaminyltransferase activity"/>
    <property type="evidence" value="ECO:0007669"/>
    <property type="project" value="UniProtKB-EC"/>
</dbReference>
<dbReference type="PANTHER" id="PTHR12224:SF0">
    <property type="entry name" value="BETA-1,4-MANNOSYL-GLYCOPROTEIN 4-BETA-N-ACETYLGLUCOSAMINYLTRANSFERASE"/>
    <property type="match status" value="1"/>
</dbReference>
<dbReference type="Pfam" id="PF04724">
    <property type="entry name" value="Glyco_transf_17"/>
    <property type="match status" value="1"/>
</dbReference>